<keyword evidence="2" id="KW-1133">Transmembrane helix</keyword>
<evidence type="ECO:0000313" key="4">
    <source>
        <dbReference type="Proteomes" id="UP000305881"/>
    </source>
</evidence>
<accession>A0A4P9UL14</accession>
<dbReference type="STRING" id="675511.GCA_000341735_02567"/>
<dbReference type="OrthoDB" id="5573529at2"/>
<dbReference type="Proteomes" id="UP000305881">
    <property type="component" value="Chromosome"/>
</dbReference>
<keyword evidence="2" id="KW-0812">Transmembrane</keyword>
<dbReference type="EMBL" id="CP035467">
    <property type="protein sequence ID" value="QCW81190.1"/>
    <property type="molecule type" value="Genomic_DNA"/>
</dbReference>
<evidence type="ECO:0000256" key="1">
    <source>
        <dbReference type="SAM" id="MobiDB-lite"/>
    </source>
</evidence>
<proteinExistence type="predicted"/>
<keyword evidence="4" id="KW-1185">Reference proteome</keyword>
<feature type="transmembrane region" description="Helical" evidence="2">
    <location>
        <begin position="39"/>
        <end position="59"/>
    </location>
</feature>
<sequence length="127" mass="14637">MDTLDMLIFYSFNLGIFTLIFFIAGLIKPKWPLFFMKEPTRFTVVIITTVMIMVVMTMYGEGNRKIRAEQARLERSKMVGTSQEPETPSPSEVKPKKTKPKKQAAPEDEIPQFDSVQDAIKAFEERQ</sequence>
<dbReference type="AlphaFoldDB" id="A0A4P9UL14"/>
<protein>
    <submittedName>
        <fullName evidence="3">Uncharacterized protein</fullName>
    </submittedName>
</protein>
<evidence type="ECO:0000256" key="2">
    <source>
        <dbReference type="SAM" id="Phobius"/>
    </source>
</evidence>
<feature type="transmembrane region" description="Helical" evidence="2">
    <location>
        <begin position="7"/>
        <end position="27"/>
    </location>
</feature>
<feature type="region of interest" description="Disordered" evidence="1">
    <location>
        <begin position="71"/>
        <end position="114"/>
    </location>
</feature>
<dbReference type="KEGG" id="mbur:EQU24_02175"/>
<gene>
    <name evidence="3" type="ORF">EQU24_02175</name>
</gene>
<evidence type="ECO:0000313" key="3">
    <source>
        <dbReference type="EMBL" id="QCW81190.1"/>
    </source>
</evidence>
<reference evidence="4" key="1">
    <citation type="journal article" date="2019" name="J. Bacteriol.">
        <title>A Mutagenic Screen Identifies a TonB-Dependent Receptor Required for the Lanthanide Metal Switch in the Type I Methanotroph 'Methylotuvimicrobium buryatense' 5GB1C.</title>
        <authorList>
            <person name="Groom J.D."/>
            <person name="Ford S.M."/>
            <person name="Pesesky M.W."/>
            <person name="Lidstrom M.E."/>
        </authorList>
    </citation>
    <scope>NUCLEOTIDE SEQUENCE [LARGE SCALE GENOMIC DNA]</scope>
    <source>
        <strain evidence="4">5GB1C</strain>
    </source>
</reference>
<dbReference type="RefSeq" id="WP_051056245.1">
    <property type="nucleotide sequence ID" value="NZ_CP035467.1"/>
</dbReference>
<organism evidence="3 4">
    <name type="scientific">Methylotuvimicrobium buryatense</name>
    <name type="common">Methylomicrobium buryatense</name>
    <dbReference type="NCBI Taxonomy" id="95641"/>
    <lineage>
        <taxon>Bacteria</taxon>
        <taxon>Pseudomonadati</taxon>
        <taxon>Pseudomonadota</taxon>
        <taxon>Gammaproteobacteria</taxon>
        <taxon>Methylococcales</taxon>
        <taxon>Methylococcaceae</taxon>
        <taxon>Methylotuvimicrobium</taxon>
    </lineage>
</organism>
<name>A0A4P9UL14_METBY</name>
<keyword evidence="2" id="KW-0472">Membrane</keyword>